<reference evidence="2" key="1">
    <citation type="submission" date="2023-10" db="EMBL/GenBank/DDBJ databases">
        <authorList>
            <person name="Chen Y."/>
            <person name="Shah S."/>
            <person name="Dougan E. K."/>
            <person name="Thang M."/>
            <person name="Chan C."/>
        </authorList>
    </citation>
    <scope>NUCLEOTIDE SEQUENCE [LARGE SCALE GENOMIC DNA]</scope>
</reference>
<proteinExistence type="predicted"/>
<evidence type="ECO:0000313" key="3">
    <source>
        <dbReference type="Proteomes" id="UP001189429"/>
    </source>
</evidence>
<accession>A0ABN9WXX5</accession>
<name>A0ABN9WXX5_9DINO</name>
<feature type="region of interest" description="Disordered" evidence="1">
    <location>
        <begin position="163"/>
        <end position="190"/>
    </location>
</feature>
<comment type="caution">
    <text evidence="2">The sequence shown here is derived from an EMBL/GenBank/DDBJ whole genome shotgun (WGS) entry which is preliminary data.</text>
</comment>
<protein>
    <submittedName>
        <fullName evidence="2">Uncharacterized protein</fullName>
    </submittedName>
</protein>
<evidence type="ECO:0000313" key="2">
    <source>
        <dbReference type="EMBL" id="CAK0890055.1"/>
    </source>
</evidence>
<evidence type="ECO:0000256" key="1">
    <source>
        <dbReference type="SAM" id="MobiDB-lite"/>
    </source>
</evidence>
<dbReference type="EMBL" id="CAUYUJ010019292">
    <property type="protein sequence ID" value="CAK0890055.1"/>
    <property type="molecule type" value="Genomic_DNA"/>
</dbReference>
<dbReference type="Proteomes" id="UP001189429">
    <property type="component" value="Unassembled WGS sequence"/>
</dbReference>
<keyword evidence="3" id="KW-1185">Reference proteome</keyword>
<gene>
    <name evidence="2" type="ORF">PCOR1329_LOCUS70382</name>
</gene>
<sequence>MARRCRGGRKRAVLEGGLTPKAALYPHGFCDELSKLIADNLDGPTPPPPAESSAPAGAFEALWLNDYVGFAPWQLHCHRPFRKPLHINLLEIDAACDAVDEQGLRFPDCKHNLLLDSRVSIGAISKGRSSSTAINKLLRGRAPLQLAAGSHVGCHFAPTRLQPADAPSRTLRDPASALARGAEAPPPAPRWLAGLEAGGASAFRAWAAPPLQRRKQSRWAWLVACLWWRGLLRLAPRPRVRDPALGFLGEGPRGGAWPARPLGRLFGLLVALLLRGPAAAPRPPTARPAGVDLAAARGLTPVVQARRAALVSQLQHWLAGCGGPSWDLFILMDPATVARYLAKYGQFLYDTMRSRHDYDETINAVVDANRALRHRLDAAWDISFTWKHLTPGATFWYRLTDSPDWVRYRGRWLSSRMLEIYIQEVRLFAEAAGDLLFEAT</sequence>
<organism evidence="2 3">
    <name type="scientific">Prorocentrum cordatum</name>
    <dbReference type="NCBI Taxonomy" id="2364126"/>
    <lineage>
        <taxon>Eukaryota</taxon>
        <taxon>Sar</taxon>
        <taxon>Alveolata</taxon>
        <taxon>Dinophyceae</taxon>
        <taxon>Prorocentrales</taxon>
        <taxon>Prorocentraceae</taxon>
        <taxon>Prorocentrum</taxon>
    </lineage>
</organism>